<evidence type="ECO:0000256" key="8">
    <source>
        <dbReference type="ARBA" id="ARBA00023136"/>
    </source>
</evidence>
<evidence type="ECO:0000256" key="2">
    <source>
        <dbReference type="ARBA" id="ARBA00022448"/>
    </source>
</evidence>
<dbReference type="NCBIfam" id="TIGR02857">
    <property type="entry name" value="CydD"/>
    <property type="match status" value="1"/>
</dbReference>
<keyword evidence="7 9" id="KW-1133">Transmembrane helix</keyword>
<evidence type="ECO:0000313" key="13">
    <source>
        <dbReference type="Proteomes" id="UP000663505"/>
    </source>
</evidence>
<feature type="transmembrane region" description="Helical" evidence="9">
    <location>
        <begin position="159"/>
        <end position="176"/>
    </location>
</feature>
<evidence type="ECO:0000259" key="11">
    <source>
        <dbReference type="PROSITE" id="PS50929"/>
    </source>
</evidence>
<dbReference type="Proteomes" id="UP000663505">
    <property type="component" value="Chromosome"/>
</dbReference>
<evidence type="ECO:0000256" key="7">
    <source>
        <dbReference type="ARBA" id="ARBA00022989"/>
    </source>
</evidence>
<dbReference type="GO" id="GO:0005524">
    <property type="term" value="F:ATP binding"/>
    <property type="evidence" value="ECO:0007669"/>
    <property type="project" value="UniProtKB-KW"/>
</dbReference>
<name>A0A9X7Z7B4_9BACL</name>
<dbReference type="InterPro" id="IPR003593">
    <property type="entry name" value="AAA+_ATPase"/>
</dbReference>
<evidence type="ECO:0000256" key="6">
    <source>
        <dbReference type="ARBA" id="ARBA00022840"/>
    </source>
</evidence>
<dbReference type="Gene3D" id="1.20.1560.10">
    <property type="entry name" value="ABC transporter type 1, transmembrane domain"/>
    <property type="match status" value="1"/>
</dbReference>
<dbReference type="SUPFAM" id="SSF52540">
    <property type="entry name" value="P-loop containing nucleoside triphosphate hydrolases"/>
    <property type="match status" value="1"/>
</dbReference>
<keyword evidence="2" id="KW-0813">Transport</keyword>
<feature type="domain" description="ABC transporter" evidence="10">
    <location>
        <begin position="347"/>
        <end position="581"/>
    </location>
</feature>
<protein>
    <submittedName>
        <fullName evidence="12">Thiol reductant ABC exporter subunit CydD</fullName>
    </submittedName>
</protein>
<feature type="transmembrane region" description="Helical" evidence="9">
    <location>
        <begin position="133"/>
        <end position="152"/>
    </location>
</feature>
<evidence type="ECO:0000256" key="9">
    <source>
        <dbReference type="SAM" id="Phobius"/>
    </source>
</evidence>
<organism evidence="12 13">
    <name type="scientific">Alicyclobacillus mengziensis</name>
    <dbReference type="NCBI Taxonomy" id="2931921"/>
    <lineage>
        <taxon>Bacteria</taxon>
        <taxon>Bacillati</taxon>
        <taxon>Bacillota</taxon>
        <taxon>Bacilli</taxon>
        <taxon>Bacillales</taxon>
        <taxon>Alicyclobacillaceae</taxon>
        <taxon>Alicyclobacillus</taxon>
    </lineage>
</organism>
<dbReference type="GO" id="GO:0042883">
    <property type="term" value="P:cysteine transport"/>
    <property type="evidence" value="ECO:0007669"/>
    <property type="project" value="InterPro"/>
</dbReference>
<feature type="transmembrane region" description="Helical" evidence="9">
    <location>
        <begin position="20"/>
        <end position="42"/>
    </location>
</feature>
<dbReference type="GO" id="GO:0016887">
    <property type="term" value="F:ATP hydrolysis activity"/>
    <property type="evidence" value="ECO:0007669"/>
    <property type="project" value="InterPro"/>
</dbReference>
<dbReference type="InterPro" id="IPR003439">
    <property type="entry name" value="ABC_transporter-like_ATP-bd"/>
</dbReference>
<dbReference type="PANTHER" id="PTHR24221:SF590">
    <property type="entry name" value="COMPONENT LINKED WITH THE ASSEMBLY OF CYTOCHROME' TRANSPORT TRANSMEMBRANE ATP-BINDING PROTEIN ABC TRANSPORTER CYDD-RELATED"/>
    <property type="match status" value="1"/>
</dbReference>
<dbReference type="SUPFAM" id="SSF90123">
    <property type="entry name" value="ABC transporter transmembrane region"/>
    <property type="match status" value="1"/>
</dbReference>
<dbReference type="GO" id="GO:0140359">
    <property type="term" value="F:ABC-type transporter activity"/>
    <property type="evidence" value="ECO:0007669"/>
    <property type="project" value="InterPro"/>
</dbReference>
<dbReference type="CDD" id="cd18584">
    <property type="entry name" value="ABC_6TM_AarD_CydD"/>
    <property type="match status" value="1"/>
</dbReference>
<dbReference type="PROSITE" id="PS50893">
    <property type="entry name" value="ABC_TRANSPORTER_2"/>
    <property type="match status" value="1"/>
</dbReference>
<feature type="transmembrane region" description="Helical" evidence="9">
    <location>
        <begin position="54"/>
        <end position="72"/>
    </location>
</feature>
<evidence type="ECO:0000256" key="4">
    <source>
        <dbReference type="ARBA" id="ARBA00022692"/>
    </source>
</evidence>
<accession>A0A9X7Z7B4</accession>
<comment type="subcellular location">
    <subcellularLocation>
        <location evidence="1">Cell membrane</location>
        <topology evidence="1">Multi-pass membrane protein</topology>
    </subcellularLocation>
</comment>
<dbReference type="FunFam" id="3.40.50.300:FF:000221">
    <property type="entry name" value="Multidrug ABC transporter ATP-binding protein"/>
    <property type="match status" value="1"/>
</dbReference>
<proteinExistence type="predicted"/>
<dbReference type="PROSITE" id="PS00211">
    <property type="entry name" value="ABC_TRANSPORTER_1"/>
    <property type="match status" value="1"/>
</dbReference>
<evidence type="ECO:0000259" key="10">
    <source>
        <dbReference type="PROSITE" id="PS50893"/>
    </source>
</evidence>
<reference evidence="12 13" key="1">
    <citation type="submission" date="2021-02" db="EMBL/GenBank/DDBJ databases">
        <title>Alicyclobacillus curvatus sp. nov. and Alicyclobacillus mengziensis sp. nov., two acidophilic bacteria isolated from acid mine drainage.</title>
        <authorList>
            <person name="Huang Y."/>
        </authorList>
    </citation>
    <scope>NUCLEOTIDE SEQUENCE [LARGE SCALE GENOMIC DNA]</scope>
    <source>
        <strain evidence="12 13">S30H14</strain>
    </source>
</reference>
<dbReference type="InterPro" id="IPR039421">
    <property type="entry name" value="Type_1_exporter"/>
</dbReference>
<dbReference type="Pfam" id="PF00664">
    <property type="entry name" value="ABC_membrane"/>
    <property type="match status" value="1"/>
</dbReference>
<gene>
    <name evidence="12" type="primary">cydD</name>
    <name evidence="12" type="ORF">JZ786_21945</name>
</gene>
<dbReference type="InterPro" id="IPR027417">
    <property type="entry name" value="P-loop_NTPase"/>
</dbReference>
<keyword evidence="8 9" id="KW-0472">Membrane</keyword>
<sequence>MPIRPWLARFPNLKTRLATVVVLNFASGLLMIVQAVLLANLVTDVFLRGLGRSALVTPLLGLLVVILFRALLTGLAESAASQVSIRIREDLRMRLVRHVFALGPVYLRSERTGELLNSALTGVEQVDVYVAKYLPQVFHALFLPFAVWCMVVGTDFWSALILALTAPLIPLFMILIGKGADAVAKRQWRALSLLSGHFLDVVRGLATLKMFNRSRAQVNIIRQITDAYREATMRSLRVAFLSALVLEMLTTLSTAVVAVMLGLRLLNGHIDFHRAFFILLLAPEFYQPIRMIGTQFHASMNGIEAANRIFAVLDTKPPGLVIPQSAHEKSTDSSRQSKLSFKDGVSITFDNVSFTYPGSEDPALANVSFMVPKGAAVAVVGPSGAGKSSLFDLLLGFAEPTAGRILVNGTPLTQDNLAAWRSHTAYVPQRTHLFPGTIADNIRMTRPEASDDDVRQAAMIARADEFVRRLPQGYDTPLGEDVRLSGGQAQRIAIARALLKNAAVVCLDEPTAALDVTSEQALQLAFSSVLRGRTSLIAAHRLQTVLQADLIVVIAAAKVVEIGSHDELLRRSGTYASMWRAFAKEASP</sequence>
<dbReference type="RefSeq" id="WP_206656407.1">
    <property type="nucleotide sequence ID" value="NZ_CP071182.1"/>
</dbReference>
<keyword evidence="3" id="KW-1003">Cell membrane</keyword>
<dbReference type="AlphaFoldDB" id="A0A9X7Z7B4"/>
<dbReference type="Gene3D" id="3.40.50.300">
    <property type="entry name" value="P-loop containing nucleotide triphosphate hydrolases"/>
    <property type="match status" value="1"/>
</dbReference>
<dbReference type="KEGG" id="afx:JZ786_21945"/>
<dbReference type="GO" id="GO:0005886">
    <property type="term" value="C:plasma membrane"/>
    <property type="evidence" value="ECO:0007669"/>
    <property type="project" value="UniProtKB-SubCell"/>
</dbReference>
<dbReference type="InterPro" id="IPR017871">
    <property type="entry name" value="ABC_transporter-like_CS"/>
</dbReference>
<dbReference type="PROSITE" id="PS50929">
    <property type="entry name" value="ABC_TM1F"/>
    <property type="match status" value="1"/>
</dbReference>
<evidence type="ECO:0000313" key="12">
    <source>
        <dbReference type="EMBL" id="QSO47043.1"/>
    </source>
</evidence>
<dbReference type="PANTHER" id="PTHR24221">
    <property type="entry name" value="ATP-BINDING CASSETTE SUB-FAMILY B"/>
    <property type="match status" value="1"/>
</dbReference>
<dbReference type="EMBL" id="CP071182">
    <property type="protein sequence ID" value="QSO47043.1"/>
    <property type="molecule type" value="Genomic_DNA"/>
</dbReference>
<evidence type="ECO:0000256" key="5">
    <source>
        <dbReference type="ARBA" id="ARBA00022741"/>
    </source>
</evidence>
<dbReference type="SMART" id="SM00382">
    <property type="entry name" value="AAA"/>
    <property type="match status" value="1"/>
</dbReference>
<evidence type="ECO:0000256" key="3">
    <source>
        <dbReference type="ARBA" id="ARBA00022475"/>
    </source>
</evidence>
<keyword evidence="4 9" id="KW-0812">Transmembrane</keyword>
<keyword evidence="13" id="KW-1185">Reference proteome</keyword>
<feature type="domain" description="ABC transmembrane type-1" evidence="11">
    <location>
        <begin position="18"/>
        <end position="301"/>
    </location>
</feature>
<keyword evidence="5" id="KW-0547">Nucleotide-binding</keyword>
<evidence type="ECO:0000256" key="1">
    <source>
        <dbReference type="ARBA" id="ARBA00004651"/>
    </source>
</evidence>
<dbReference type="InterPro" id="IPR014216">
    <property type="entry name" value="ABC_transptr_CydD"/>
</dbReference>
<dbReference type="Pfam" id="PF00005">
    <property type="entry name" value="ABC_tran"/>
    <property type="match status" value="1"/>
</dbReference>
<dbReference type="InterPro" id="IPR011527">
    <property type="entry name" value="ABC1_TM_dom"/>
</dbReference>
<keyword evidence="6" id="KW-0067">ATP-binding</keyword>
<feature type="transmembrane region" description="Helical" evidence="9">
    <location>
        <begin position="238"/>
        <end position="263"/>
    </location>
</feature>
<dbReference type="InterPro" id="IPR036640">
    <property type="entry name" value="ABC1_TM_sf"/>
</dbReference>